<dbReference type="Proteomes" id="UP000606922">
    <property type="component" value="Unassembled WGS sequence"/>
</dbReference>
<comment type="caution">
    <text evidence="4">The sequence shown here is derived from an EMBL/GenBank/DDBJ whole genome shotgun (WGS) entry which is preliminary data.</text>
</comment>
<keyword evidence="2" id="KW-1133">Transmembrane helix</keyword>
<feature type="signal peptide" evidence="3">
    <location>
        <begin position="1"/>
        <end position="31"/>
    </location>
</feature>
<sequence>MRRPVAFALFPTSLVAAAALVLVAGVSPASAAPSDGYATWAMTGTTGAYAGTVALPAGFPATTVTSTSRTFATSSGNAAWLPATSPAGQLVGSSQGKPYVSVNPTSTTVPSTTTFTFATPAPAGVWGAAFGDIDAESITISATDATGAPVAATDLGVTIFNYCDASPNSCTAQATPLVLPTLTSTATSVSAEDPLCPTTPVNCNTQGGSVWVAPRVPLSTLSITSTYKSGSPAAQLWFASVARTVAGVVTLGGLPPVVVQLVEPDGDVVTSTTTAADGSFTLPPVIPRADYALRIDPAVAPDAPVVPVDVSTGDSLAVALDAAPAAAPAPAPTPGPTPAPAPAATAPAGTVVAVPAATELADTGAAAGAALGLGIALFAVGAAAVVAGPIVRGHRGRRES</sequence>
<accession>A0A916WHS3</accession>
<feature type="region of interest" description="Disordered" evidence="1">
    <location>
        <begin position="326"/>
        <end position="345"/>
    </location>
</feature>
<feature type="chain" id="PRO_5036827675" description="Alpha-amylase" evidence="3">
    <location>
        <begin position="32"/>
        <end position="400"/>
    </location>
</feature>
<reference evidence="4" key="1">
    <citation type="journal article" date="2014" name="Int. J. Syst. Evol. Microbiol.">
        <title>Complete genome sequence of Corynebacterium casei LMG S-19264T (=DSM 44701T), isolated from a smear-ripened cheese.</title>
        <authorList>
            <consortium name="US DOE Joint Genome Institute (JGI-PGF)"/>
            <person name="Walter F."/>
            <person name="Albersmeier A."/>
            <person name="Kalinowski J."/>
            <person name="Ruckert C."/>
        </authorList>
    </citation>
    <scope>NUCLEOTIDE SEQUENCE</scope>
    <source>
        <strain evidence="4">CGMCC 1.12813</strain>
    </source>
</reference>
<evidence type="ECO:0000256" key="3">
    <source>
        <dbReference type="SAM" id="SignalP"/>
    </source>
</evidence>
<dbReference type="RefSeq" id="WP_188510150.1">
    <property type="nucleotide sequence ID" value="NZ_BMGB01000001.1"/>
</dbReference>
<evidence type="ECO:0000256" key="1">
    <source>
        <dbReference type="SAM" id="MobiDB-lite"/>
    </source>
</evidence>
<evidence type="ECO:0008006" key="6">
    <source>
        <dbReference type="Google" id="ProtNLM"/>
    </source>
</evidence>
<reference evidence="4" key="2">
    <citation type="submission" date="2020-09" db="EMBL/GenBank/DDBJ databases">
        <authorList>
            <person name="Sun Q."/>
            <person name="Zhou Y."/>
        </authorList>
    </citation>
    <scope>NUCLEOTIDE SEQUENCE</scope>
    <source>
        <strain evidence="4">CGMCC 1.12813</strain>
    </source>
</reference>
<gene>
    <name evidence="4" type="ORF">GCM10010979_16360</name>
</gene>
<feature type="transmembrane region" description="Helical" evidence="2">
    <location>
        <begin position="365"/>
        <end position="391"/>
    </location>
</feature>
<keyword evidence="5" id="KW-1185">Reference proteome</keyword>
<keyword evidence="3" id="KW-0732">Signal</keyword>
<dbReference type="AlphaFoldDB" id="A0A916WHS3"/>
<keyword evidence="2" id="KW-0472">Membrane</keyword>
<dbReference type="EMBL" id="BMGB01000001">
    <property type="protein sequence ID" value="GGB02473.1"/>
    <property type="molecule type" value="Genomic_DNA"/>
</dbReference>
<protein>
    <recommendedName>
        <fullName evidence="6">Alpha-amylase</fullName>
    </recommendedName>
</protein>
<feature type="compositionally biased region" description="Pro residues" evidence="1">
    <location>
        <begin position="327"/>
        <end position="341"/>
    </location>
</feature>
<evidence type="ECO:0000313" key="5">
    <source>
        <dbReference type="Proteomes" id="UP000606922"/>
    </source>
</evidence>
<evidence type="ECO:0000313" key="4">
    <source>
        <dbReference type="EMBL" id="GGB02473.1"/>
    </source>
</evidence>
<keyword evidence="2" id="KW-0812">Transmembrane</keyword>
<organism evidence="4 5">
    <name type="scientific">Conyzicola nivalis</name>
    <dbReference type="NCBI Taxonomy" id="1477021"/>
    <lineage>
        <taxon>Bacteria</taxon>
        <taxon>Bacillati</taxon>
        <taxon>Actinomycetota</taxon>
        <taxon>Actinomycetes</taxon>
        <taxon>Micrococcales</taxon>
        <taxon>Microbacteriaceae</taxon>
        <taxon>Conyzicola</taxon>
    </lineage>
</organism>
<proteinExistence type="predicted"/>
<name>A0A916WHS3_9MICO</name>
<evidence type="ECO:0000256" key="2">
    <source>
        <dbReference type="SAM" id="Phobius"/>
    </source>
</evidence>